<proteinExistence type="predicted"/>
<keyword evidence="4" id="KW-0411">Iron-sulfur</keyword>
<dbReference type="Gene3D" id="2.102.10.10">
    <property type="entry name" value="Rieske [2Fe-2S] iron-sulphur domain"/>
    <property type="match status" value="1"/>
</dbReference>
<dbReference type="GO" id="GO:0051537">
    <property type="term" value="F:2 iron, 2 sulfur cluster binding"/>
    <property type="evidence" value="ECO:0007669"/>
    <property type="project" value="UniProtKB-KW"/>
</dbReference>
<feature type="region of interest" description="Disordered" evidence="5">
    <location>
        <begin position="126"/>
        <end position="155"/>
    </location>
</feature>
<dbReference type="Proteomes" id="UP000198923">
    <property type="component" value="Unassembled WGS sequence"/>
</dbReference>
<keyword evidence="1" id="KW-0001">2Fe-2S</keyword>
<dbReference type="CDD" id="cd03467">
    <property type="entry name" value="Rieske"/>
    <property type="match status" value="1"/>
</dbReference>
<keyword evidence="3" id="KW-0408">Iron</keyword>
<dbReference type="SUPFAM" id="SSF50022">
    <property type="entry name" value="ISP domain"/>
    <property type="match status" value="1"/>
</dbReference>
<evidence type="ECO:0000256" key="5">
    <source>
        <dbReference type="SAM" id="MobiDB-lite"/>
    </source>
</evidence>
<dbReference type="Pfam" id="PF00355">
    <property type="entry name" value="Rieske"/>
    <property type="match status" value="1"/>
</dbReference>
<evidence type="ECO:0000256" key="4">
    <source>
        <dbReference type="ARBA" id="ARBA00023014"/>
    </source>
</evidence>
<keyword evidence="7" id="KW-0223">Dioxygenase</keyword>
<dbReference type="InterPro" id="IPR017941">
    <property type="entry name" value="Rieske_2Fe-2S"/>
</dbReference>
<protein>
    <submittedName>
        <fullName evidence="7">Ferredoxin subunit of nitrite reductase or a ring-hydroxylating dioxygenase</fullName>
    </submittedName>
</protein>
<sequence length="155" mass="14986">MTETTRRAVMTGAGGAGLAAVLAACGGAQETAAQNPAGDAPAAGAGVGAGAGAGKAVLAKTGDIPVGGGKIFAEEKVVITQPAAGEFRAFSASCTHQGCTVAAVSTTINCPCHGAKFNIADGSVVNQPSSGTGGRPIDPLPKKNIRLDGESIMLP</sequence>
<dbReference type="AlphaFoldDB" id="A0A1G7WH72"/>
<dbReference type="GO" id="GO:0046872">
    <property type="term" value="F:metal ion binding"/>
    <property type="evidence" value="ECO:0007669"/>
    <property type="project" value="UniProtKB-KW"/>
</dbReference>
<dbReference type="STRING" id="504805.SAMN05421505_10728"/>
<organism evidence="7 8">
    <name type="scientific">Sinosporangium album</name>
    <dbReference type="NCBI Taxonomy" id="504805"/>
    <lineage>
        <taxon>Bacteria</taxon>
        <taxon>Bacillati</taxon>
        <taxon>Actinomycetota</taxon>
        <taxon>Actinomycetes</taxon>
        <taxon>Streptosporangiales</taxon>
        <taxon>Streptosporangiaceae</taxon>
        <taxon>Sinosporangium</taxon>
    </lineage>
</organism>
<feature type="domain" description="Rieske" evidence="6">
    <location>
        <begin position="56"/>
        <end position="154"/>
    </location>
</feature>
<evidence type="ECO:0000256" key="3">
    <source>
        <dbReference type="ARBA" id="ARBA00023004"/>
    </source>
</evidence>
<accession>A0A1G7WH72</accession>
<keyword evidence="2" id="KW-0479">Metal-binding</keyword>
<keyword evidence="7" id="KW-0560">Oxidoreductase</keyword>
<dbReference type="OrthoDB" id="25106at2"/>
<dbReference type="EMBL" id="FNCN01000007">
    <property type="protein sequence ID" value="SDG71301.1"/>
    <property type="molecule type" value="Genomic_DNA"/>
</dbReference>
<dbReference type="PROSITE" id="PS51318">
    <property type="entry name" value="TAT"/>
    <property type="match status" value="1"/>
</dbReference>
<dbReference type="PROSITE" id="PS51257">
    <property type="entry name" value="PROKAR_LIPOPROTEIN"/>
    <property type="match status" value="1"/>
</dbReference>
<reference evidence="7 8" key="1">
    <citation type="submission" date="2016-10" db="EMBL/GenBank/DDBJ databases">
        <authorList>
            <person name="de Groot N.N."/>
        </authorList>
    </citation>
    <scope>NUCLEOTIDE SEQUENCE [LARGE SCALE GENOMIC DNA]</scope>
    <source>
        <strain evidence="7 8">CPCC 201354</strain>
    </source>
</reference>
<dbReference type="GO" id="GO:0016705">
    <property type="term" value="F:oxidoreductase activity, acting on paired donors, with incorporation or reduction of molecular oxygen"/>
    <property type="evidence" value="ECO:0007669"/>
    <property type="project" value="UniProtKB-ARBA"/>
</dbReference>
<keyword evidence="8" id="KW-1185">Reference proteome</keyword>
<evidence type="ECO:0000256" key="1">
    <source>
        <dbReference type="ARBA" id="ARBA00022714"/>
    </source>
</evidence>
<dbReference type="RefSeq" id="WP_093169957.1">
    <property type="nucleotide sequence ID" value="NZ_FNCN01000007.1"/>
</dbReference>
<dbReference type="InterPro" id="IPR006311">
    <property type="entry name" value="TAT_signal"/>
</dbReference>
<dbReference type="GO" id="GO:0004497">
    <property type="term" value="F:monooxygenase activity"/>
    <property type="evidence" value="ECO:0007669"/>
    <property type="project" value="UniProtKB-ARBA"/>
</dbReference>
<dbReference type="FunFam" id="2.102.10.10:FF:000016">
    <property type="entry name" value="Nitrite reductase/ring-hydroxylating ferredoxin subunit"/>
    <property type="match status" value="1"/>
</dbReference>
<evidence type="ECO:0000313" key="8">
    <source>
        <dbReference type="Proteomes" id="UP000198923"/>
    </source>
</evidence>
<name>A0A1G7WH72_9ACTN</name>
<dbReference type="InterPro" id="IPR036922">
    <property type="entry name" value="Rieske_2Fe-2S_sf"/>
</dbReference>
<evidence type="ECO:0000313" key="7">
    <source>
        <dbReference type="EMBL" id="SDG71301.1"/>
    </source>
</evidence>
<evidence type="ECO:0000259" key="6">
    <source>
        <dbReference type="PROSITE" id="PS51296"/>
    </source>
</evidence>
<dbReference type="GO" id="GO:0051213">
    <property type="term" value="F:dioxygenase activity"/>
    <property type="evidence" value="ECO:0007669"/>
    <property type="project" value="UniProtKB-KW"/>
</dbReference>
<dbReference type="PROSITE" id="PS51296">
    <property type="entry name" value="RIESKE"/>
    <property type="match status" value="1"/>
</dbReference>
<evidence type="ECO:0000256" key="2">
    <source>
        <dbReference type="ARBA" id="ARBA00022723"/>
    </source>
</evidence>
<gene>
    <name evidence="7" type="ORF">SAMN05421505_10728</name>
</gene>